<dbReference type="Pfam" id="PF07297">
    <property type="entry name" value="DPM2"/>
    <property type="match status" value="1"/>
</dbReference>
<dbReference type="GO" id="GO:0033185">
    <property type="term" value="C:dolichol-phosphate-mannose synthase complex"/>
    <property type="evidence" value="ECO:0007669"/>
    <property type="project" value="TreeGrafter"/>
</dbReference>
<keyword evidence="6 7" id="KW-0472">Membrane</keyword>
<evidence type="ECO:0000313" key="9">
    <source>
        <dbReference type="Proteomes" id="UP001342314"/>
    </source>
</evidence>
<protein>
    <recommendedName>
        <fullName evidence="7">Dolichol phosphate-mannose biosynthesis regulatory protein</fullName>
    </recommendedName>
</protein>
<comment type="function">
    <text evidence="7">Regulatory subunit of the dolichol-phosphate mannose (DPM) synthase complex; essential for the ER localization.</text>
</comment>
<keyword evidence="9" id="KW-1185">Reference proteome</keyword>
<comment type="pathway">
    <text evidence="7">Protein modification; protein glycosylation.</text>
</comment>
<evidence type="ECO:0000256" key="4">
    <source>
        <dbReference type="ARBA" id="ARBA00022824"/>
    </source>
</evidence>
<feature type="transmembrane region" description="Helical" evidence="7">
    <location>
        <begin position="12"/>
        <end position="32"/>
    </location>
</feature>
<dbReference type="InterPro" id="IPR009914">
    <property type="entry name" value="DPM2"/>
</dbReference>
<evidence type="ECO:0000256" key="2">
    <source>
        <dbReference type="ARBA" id="ARBA00005478"/>
    </source>
</evidence>
<comment type="similarity">
    <text evidence="2 7">Belongs to the DPM2 family.</text>
</comment>
<comment type="subunit">
    <text evidence="7">Component of the dolichol-phosphate mannose (DPM) synthase complex.</text>
</comment>
<dbReference type="GO" id="GO:0030234">
    <property type="term" value="F:enzyme regulator activity"/>
    <property type="evidence" value="ECO:0007669"/>
    <property type="project" value="UniProtKB-UniRule"/>
</dbReference>
<feature type="transmembrane region" description="Helical" evidence="7">
    <location>
        <begin position="52"/>
        <end position="73"/>
    </location>
</feature>
<accession>A0AAV5GSZ8</accession>
<name>A0AAV5GSZ8_9BASI</name>
<reference evidence="8 9" key="1">
    <citation type="submission" date="2021-12" db="EMBL/GenBank/DDBJ databases">
        <title>High titer production of polyol ester of fatty acids by Rhodotorula paludigena BS15 towards product separation-free biomass refinery.</title>
        <authorList>
            <person name="Mano J."/>
            <person name="Ono H."/>
            <person name="Tanaka T."/>
            <person name="Naito K."/>
            <person name="Sushida H."/>
            <person name="Ike M."/>
            <person name="Tokuyasu K."/>
            <person name="Kitaoka M."/>
        </authorList>
    </citation>
    <scope>NUCLEOTIDE SEQUENCE [LARGE SCALE GENOMIC DNA]</scope>
    <source>
        <strain evidence="8 9">BS15</strain>
    </source>
</reference>
<evidence type="ECO:0000256" key="7">
    <source>
        <dbReference type="RuleBase" id="RU365084"/>
    </source>
</evidence>
<sequence>MVSDRTTGGCLLVLLTVAFVYYTLWTLVTPFFPPASPLLVLFPLSREWAIRLPALILLVGLSFVGILTGGVLIETAKRKRALRMGGTKGPQRAKGD</sequence>
<comment type="subcellular location">
    <subcellularLocation>
        <location evidence="1 7">Endoplasmic reticulum membrane</location>
        <topology evidence="1 7">Multi-pass membrane protein</topology>
    </subcellularLocation>
</comment>
<dbReference type="GO" id="GO:0180047">
    <property type="term" value="P:dolichol phosphate mannose biosynthetic process"/>
    <property type="evidence" value="ECO:0007669"/>
    <property type="project" value="InterPro"/>
</dbReference>
<evidence type="ECO:0000256" key="6">
    <source>
        <dbReference type="ARBA" id="ARBA00023136"/>
    </source>
</evidence>
<dbReference type="EMBL" id="BQKY01000013">
    <property type="protein sequence ID" value="GJN93074.1"/>
    <property type="molecule type" value="Genomic_DNA"/>
</dbReference>
<evidence type="ECO:0000256" key="3">
    <source>
        <dbReference type="ARBA" id="ARBA00022692"/>
    </source>
</evidence>
<organism evidence="8 9">
    <name type="scientific">Rhodotorula paludigena</name>
    <dbReference type="NCBI Taxonomy" id="86838"/>
    <lineage>
        <taxon>Eukaryota</taxon>
        <taxon>Fungi</taxon>
        <taxon>Dikarya</taxon>
        <taxon>Basidiomycota</taxon>
        <taxon>Pucciniomycotina</taxon>
        <taxon>Microbotryomycetes</taxon>
        <taxon>Sporidiobolales</taxon>
        <taxon>Sporidiobolaceae</taxon>
        <taxon>Rhodotorula</taxon>
    </lineage>
</organism>
<dbReference type="GO" id="GO:0005789">
    <property type="term" value="C:endoplasmic reticulum membrane"/>
    <property type="evidence" value="ECO:0007669"/>
    <property type="project" value="UniProtKB-SubCell"/>
</dbReference>
<keyword evidence="3 7" id="KW-0812">Transmembrane</keyword>
<dbReference type="AlphaFoldDB" id="A0AAV5GSZ8"/>
<comment type="caution">
    <text evidence="8">The sequence shown here is derived from an EMBL/GenBank/DDBJ whole genome shotgun (WGS) entry which is preliminary data.</text>
</comment>
<evidence type="ECO:0000313" key="8">
    <source>
        <dbReference type="EMBL" id="GJN93074.1"/>
    </source>
</evidence>
<evidence type="ECO:0000256" key="5">
    <source>
        <dbReference type="ARBA" id="ARBA00022989"/>
    </source>
</evidence>
<gene>
    <name evidence="8" type="ORF">Rhopal_006119-T1</name>
</gene>
<dbReference type="PANTHER" id="PTHR15039:SF11">
    <property type="entry name" value="DOLICHOL PHOSPHATE-MANNOSE BIOSYNTHESIS REGULATORY PROTEIN"/>
    <property type="match status" value="1"/>
</dbReference>
<dbReference type="PANTHER" id="PTHR15039">
    <property type="entry name" value="DOLICHOL PHOSPHATE-MANNOSE BIOSYNTHESIS REGULATORY PROTEIN"/>
    <property type="match status" value="1"/>
</dbReference>
<keyword evidence="5 7" id="KW-1133">Transmembrane helix</keyword>
<dbReference type="Proteomes" id="UP001342314">
    <property type="component" value="Unassembled WGS sequence"/>
</dbReference>
<proteinExistence type="inferred from homology"/>
<evidence type="ECO:0000256" key="1">
    <source>
        <dbReference type="ARBA" id="ARBA00004477"/>
    </source>
</evidence>
<keyword evidence="4 7" id="KW-0256">Endoplasmic reticulum</keyword>
<dbReference type="GO" id="GO:0006506">
    <property type="term" value="P:GPI anchor biosynthetic process"/>
    <property type="evidence" value="ECO:0007669"/>
    <property type="project" value="TreeGrafter"/>
</dbReference>